<dbReference type="GeneID" id="55996538"/>
<dbReference type="PANTHER" id="PTHR43364">
    <property type="entry name" value="NADH-SPECIFIC METHYLGLYOXAL REDUCTASE-RELATED"/>
    <property type="match status" value="1"/>
</dbReference>
<evidence type="ECO:0000259" key="3">
    <source>
        <dbReference type="Pfam" id="PF00248"/>
    </source>
</evidence>
<dbReference type="Pfam" id="PF00248">
    <property type="entry name" value="Aldo_ket_red"/>
    <property type="match status" value="1"/>
</dbReference>
<accession>A0A7H8R7M2</accession>
<sequence>MKVIFGAMNIGEPGDDRTRVHSVDEAQHMVDTLLEYGHKDIDTARVYGDGSSEQYLGKMHLTGVTLDTKLFPSAANLKVANAAHAYRHTANDLRRGLMDSLEALQVSKVHIWYLHSPDRTVSLEETLQEVNKLHEEGYFEKLGISNYQSWEVAKVCAICDKNGWIKPSVCQGIYNAFHRAVEPELLRCLRNHGISFYCFNPLAAGMLTGRYSHNDNDSTAGGRFDSSTAPGRLGRIRYYHDLYFDALDCMRPVAKNHGLSEIECALRWLKHHSQLKEELGDGIVIGSSNIQQLKENLDALQGGPLPKDVVDALNEGWKIIRGKELIYWH</sequence>
<dbReference type="Proteomes" id="UP000509510">
    <property type="component" value="Chromosome V"/>
</dbReference>
<feature type="domain" description="NADP-dependent oxidoreductase" evidence="3">
    <location>
        <begin position="2"/>
        <end position="315"/>
    </location>
</feature>
<keyword evidence="1" id="KW-0560">Oxidoreductase</keyword>
<evidence type="ECO:0000256" key="2">
    <source>
        <dbReference type="ARBA" id="ARBA00038157"/>
    </source>
</evidence>
<organism evidence="4 5">
    <name type="scientific">Talaromyces rugulosus</name>
    <name type="common">Penicillium rugulosum</name>
    <dbReference type="NCBI Taxonomy" id="121627"/>
    <lineage>
        <taxon>Eukaryota</taxon>
        <taxon>Fungi</taxon>
        <taxon>Dikarya</taxon>
        <taxon>Ascomycota</taxon>
        <taxon>Pezizomycotina</taxon>
        <taxon>Eurotiomycetes</taxon>
        <taxon>Eurotiomycetidae</taxon>
        <taxon>Eurotiales</taxon>
        <taxon>Trichocomaceae</taxon>
        <taxon>Talaromyces</taxon>
        <taxon>Talaromyces sect. Islandici</taxon>
    </lineage>
</organism>
<name>A0A7H8R7M2_TALRU</name>
<evidence type="ECO:0000313" key="5">
    <source>
        <dbReference type="Proteomes" id="UP000509510"/>
    </source>
</evidence>
<evidence type="ECO:0000313" key="4">
    <source>
        <dbReference type="EMBL" id="QKX61898.1"/>
    </source>
</evidence>
<dbReference type="CDD" id="cd19075">
    <property type="entry name" value="AKR_AKR7A1-5"/>
    <property type="match status" value="1"/>
</dbReference>
<dbReference type="PANTHER" id="PTHR43364:SF4">
    <property type="entry name" value="NAD(P)-LINKED OXIDOREDUCTASE SUPERFAMILY PROTEIN"/>
    <property type="match status" value="1"/>
</dbReference>
<dbReference type="AlphaFoldDB" id="A0A7H8R7M2"/>
<dbReference type="PRINTS" id="PR00069">
    <property type="entry name" value="ALDKETRDTASE"/>
</dbReference>
<dbReference type="KEGG" id="trg:TRUGW13939_09054"/>
<dbReference type="SUPFAM" id="SSF51430">
    <property type="entry name" value="NAD(P)-linked oxidoreductase"/>
    <property type="match status" value="1"/>
</dbReference>
<dbReference type="GO" id="GO:0016491">
    <property type="term" value="F:oxidoreductase activity"/>
    <property type="evidence" value="ECO:0007669"/>
    <property type="project" value="UniProtKB-KW"/>
</dbReference>
<dbReference type="OrthoDB" id="48988at2759"/>
<reference evidence="5" key="1">
    <citation type="submission" date="2020-06" db="EMBL/GenBank/DDBJ databases">
        <title>A chromosome-scale genome assembly of Talaromyces rugulosus W13939.</title>
        <authorList>
            <person name="Wang B."/>
            <person name="Guo L."/>
            <person name="Ye K."/>
            <person name="Wang L."/>
        </authorList>
    </citation>
    <scope>NUCLEOTIDE SEQUENCE [LARGE SCALE GENOMIC DNA]</scope>
    <source>
        <strain evidence="5">W13939</strain>
    </source>
</reference>
<evidence type="ECO:0000256" key="1">
    <source>
        <dbReference type="ARBA" id="ARBA00023002"/>
    </source>
</evidence>
<protein>
    <recommendedName>
        <fullName evidence="3">NADP-dependent oxidoreductase domain-containing protein</fullName>
    </recommendedName>
</protein>
<dbReference type="InterPro" id="IPR050523">
    <property type="entry name" value="AKR_Detox_Biosynth"/>
</dbReference>
<gene>
    <name evidence="4" type="ORF">TRUGW13939_09054</name>
</gene>
<proteinExistence type="inferred from homology"/>
<dbReference type="InterPro" id="IPR023210">
    <property type="entry name" value="NADP_OxRdtase_dom"/>
</dbReference>
<dbReference type="InterPro" id="IPR020471">
    <property type="entry name" value="AKR"/>
</dbReference>
<keyword evidence="5" id="KW-1185">Reference proteome</keyword>
<dbReference type="Gene3D" id="3.20.20.100">
    <property type="entry name" value="NADP-dependent oxidoreductase domain"/>
    <property type="match status" value="1"/>
</dbReference>
<dbReference type="EMBL" id="CP055902">
    <property type="protein sequence ID" value="QKX61898.1"/>
    <property type="molecule type" value="Genomic_DNA"/>
</dbReference>
<dbReference type="RefSeq" id="XP_035348072.1">
    <property type="nucleotide sequence ID" value="XM_035492179.1"/>
</dbReference>
<dbReference type="InterPro" id="IPR036812">
    <property type="entry name" value="NAD(P)_OxRdtase_dom_sf"/>
</dbReference>
<comment type="similarity">
    <text evidence="2">Belongs to the aldo/keto reductase family. Aldo/keto reductase 2 subfamily.</text>
</comment>